<evidence type="ECO:0000256" key="7">
    <source>
        <dbReference type="ARBA" id="ARBA00047989"/>
    </source>
</evidence>
<proteinExistence type="inferred from homology"/>
<comment type="catalytic activity">
    <reaction evidence="1">
        <text>inosine + phosphate = alpha-D-ribose 1-phosphate + hypoxanthine</text>
        <dbReference type="Rhea" id="RHEA:27646"/>
        <dbReference type="ChEBI" id="CHEBI:17368"/>
        <dbReference type="ChEBI" id="CHEBI:17596"/>
        <dbReference type="ChEBI" id="CHEBI:43474"/>
        <dbReference type="ChEBI" id="CHEBI:57720"/>
        <dbReference type="EC" id="2.4.2.1"/>
    </reaction>
    <physiologicalReaction direction="left-to-right" evidence="1">
        <dbReference type="Rhea" id="RHEA:27647"/>
    </physiologicalReaction>
</comment>
<dbReference type="PANTHER" id="PTHR30616">
    <property type="entry name" value="UNCHARACTERIZED PROTEIN YFIH"/>
    <property type="match status" value="1"/>
</dbReference>
<dbReference type="Gene3D" id="3.60.140.10">
    <property type="entry name" value="CNF1/YfiH-like putative cysteine hydrolases"/>
    <property type="match status" value="1"/>
</dbReference>
<protein>
    <recommendedName>
        <fullName evidence="10">Purine nucleoside phosphorylase</fullName>
    </recommendedName>
</protein>
<gene>
    <name evidence="11" type="primary">pgeF</name>
    <name evidence="11" type="ORF">D7V88_20600</name>
</gene>
<evidence type="ECO:0000256" key="6">
    <source>
        <dbReference type="ARBA" id="ARBA00022833"/>
    </source>
</evidence>
<accession>A0A3A8IRI3</accession>
<comment type="catalytic activity">
    <reaction evidence="9">
        <text>S-methyl-5'-thioadenosine + phosphate = 5-(methylsulfanyl)-alpha-D-ribose 1-phosphate + adenine</text>
        <dbReference type="Rhea" id="RHEA:11852"/>
        <dbReference type="ChEBI" id="CHEBI:16708"/>
        <dbReference type="ChEBI" id="CHEBI:17509"/>
        <dbReference type="ChEBI" id="CHEBI:43474"/>
        <dbReference type="ChEBI" id="CHEBI:58533"/>
        <dbReference type="EC" id="2.4.2.28"/>
    </reaction>
    <physiologicalReaction direction="left-to-right" evidence="9">
        <dbReference type="Rhea" id="RHEA:11853"/>
    </physiologicalReaction>
</comment>
<dbReference type="InterPro" id="IPR003730">
    <property type="entry name" value="Cu_polyphenol_OxRdtase"/>
</dbReference>
<dbReference type="SUPFAM" id="SSF64438">
    <property type="entry name" value="CNF1/YfiH-like putative cysteine hydrolases"/>
    <property type="match status" value="1"/>
</dbReference>
<name>A0A3A8IRI3_9BACT</name>
<dbReference type="Proteomes" id="UP000268094">
    <property type="component" value="Unassembled WGS sequence"/>
</dbReference>
<keyword evidence="12" id="KW-1185">Reference proteome</keyword>
<dbReference type="Pfam" id="PF02578">
    <property type="entry name" value="Cu-oxidase_4"/>
    <property type="match status" value="1"/>
</dbReference>
<evidence type="ECO:0000256" key="5">
    <source>
        <dbReference type="ARBA" id="ARBA00022801"/>
    </source>
</evidence>
<keyword evidence="6" id="KW-0862">Zinc</keyword>
<dbReference type="NCBIfam" id="TIGR00726">
    <property type="entry name" value="peptidoglycan editing factor PgeF"/>
    <property type="match status" value="1"/>
</dbReference>
<dbReference type="OrthoDB" id="4279at2"/>
<evidence type="ECO:0000256" key="2">
    <source>
        <dbReference type="ARBA" id="ARBA00007353"/>
    </source>
</evidence>
<comment type="catalytic activity">
    <reaction evidence="8">
        <text>adenosine + phosphate = alpha-D-ribose 1-phosphate + adenine</text>
        <dbReference type="Rhea" id="RHEA:27642"/>
        <dbReference type="ChEBI" id="CHEBI:16335"/>
        <dbReference type="ChEBI" id="CHEBI:16708"/>
        <dbReference type="ChEBI" id="CHEBI:43474"/>
        <dbReference type="ChEBI" id="CHEBI:57720"/>
        <dbReference type="EC" id="2.4.2.1"/>
    </reaction>
    <physiologicalReaction direction="left-to-right" evidence="8">
        <dbReference type="Rhea" id="RHEA:27643"/>
    </physiologicalReaction>
</comment>
<comment type="similarity">
    <text evidence="2 10">Belongs to the purine nucleoside phosphorylase YfiH/LACC1 family.</text>
</comment>
<evidence type="ECO:0000256" key="9">
    <source>
        <dbReference type="ARBA" id="ARBA00049893"/>
    </source>
</evidence>
<comment type="catalytic activity">
    <reaction evidence="7">
        <text>adenosine + H2O + H(+) = inosine + NH4(+)</text>
        <dbReference type="Rhea" id="RHEA:24408"/>
        <dbReference type="ChEBI" id="CHEBI:15377"/>
        <dbReference type="ChEBI" id="CHEBI:15378"/>
        <dbReference type="ChEBI" id="CHEBI:16335"/>
        <dbReference type="ChEBI" id="CHEBI:17596"/>
        <dbReference type="ChEBI" id="CHEBI:28938"/>
        <dbReference type="EC" id="3.5.4.4"/>
    </reaction>
    <physiologicalReaction direction="left-to-right" evidence="7">
        <dbReference type="Rhea" id="RHEA:24409"/>
    </physiologicalReaction>
</comment>
<keyword evidence="3" id="KW-0808">Transferase</keyword>
<dbReference type="RefSeq" id="WP_120542356.1">
    <property type="nucleotide sequence ID" value="NZ_RAVZ01000140.1"/>
</dbReference>
<evidence type="ECO:0000256" key="3">
    <source>
        <dbReference type="ARBA" id="ARBA00022679"/>
    </source>
</evidence>
<keyword evidence="5" id="KW-0378">Hydrolase</keyword>
<dbReference type="InterPro" id="IPR038371">
    <property type="entry name" value="Cu_polyphenol_OxRdtase_sf"/>
</dbReference>
<evidence type="ECO:0000313" key="12">
    <source>
        <dbReference type="Proteomes" id="UP000268094"/>
    </source>
</evidence>
<dbReference type="PANTHER" id="PTHR30616:SF2">
    <property type="entry name" value="PURINE NUCLEOSIDE PHOSPHORYLASE LACC1"/>
    <property type="match status" value="1"/>
</dbReference>
<sequence>MSAPAFLTSALLPVPHGFATREGGVSEGPYASLNLGFSVGDERSRVEENHLRLARAVGAKLGALGRVSQVHGDRVLEVQGEADDVLRPTLGDADALWTEGEGSWVAVGTADCVPVLLVDPRGRRVAAVHSGWKGTDLEISARTVEALVAKGSRPEHLLAAVGPCIQACCYEVSAELGERFRARFGPEVVREGVKPHLDLPRAVRASLLKAGLKPEHVDVLQACTACERERFFSHRRDAGLTGRHLNFVLHQFERPVPDRPFS</sequence>
<evidence type="ECO:0000256" key="1">
    <source>
        <dbReference type="ARBA" id="ARBA00000553"/>
    </source>
</evidence>
<dbReference type="GO" id="GO:0005507">
    <property type="term" value="F:copper ion binding"/>
    <property type="evidence" value="ECO:0007669"/>
    <property type="project" value="TreeGrafter"/>
</dbReference>
<evidence type="ECO:0000256" key="4">
    <source>
        <dbReference type="ARBA" id="ARBA00022723"/>
    </source>
</evidence>
<dbReference type="EMBL" id="RAVZ01000140">
    <property type="protein sequence ID" value="RKG85136.1"/>
    <property type="molecule type" value="Genomic_DNA"/>
</dbReference>
<reference evidence="12" key="1">
    <citation type="submission" date="2018-09" db="EMBL/GenBank/DDBJ databases">
        <authorList>
            <person name="Livingstone P.G."/>
            <person name="Whitworth D.E."/>
        </authorList>
    </citation>
    <scope>NUCLEOTIDE SEQUENCE [LARGE SCALE GENOMIC DNA]</scope>
    <source>
        <strain evidence="12">CA054A</strain>
    </source>
</reference>
<dbReference type="CDD" id="cd16833">
    <property type="entry name" value="YfiH"/>
    <property type="match status" value="1"/>
</dbReference>
<organism evidence="11 12">
    <name type="scientific">Corallococcus terminator</name>
    <dbReference type="NCBI Taxonomy" id="2316733"/>
    <lineage>
        <taxon>Bacteria</taxon>
        <taxon>Pseudomonadati</taxon>
        <taxon>Myxococcota</taxon>
        <taxon>Myxococcia</taxon>
        <taxon>Myxococcales</taxon>
        <taxon>Cystobacterineae</taxon>
        <taxon>Myxococcaceae</taxon>
        <taxon>Corallococcus</taxon>
    </lineage>
</organism>
<dbReference type="AlphaFoldDB" id="A0A3A8IRI3"/>
<evidence type="ECO:0000256" key="10">
    <source>
        <dbReference type="RuleBase" id="RU361274"/>
    </source>
</evidence>
<evidence type="ECO:0000256" key="8">
    <source>
        <dbReference type="ARBA" id="ARBA00048968"/>
    </source>
</evidence>
<keyword evidence="4" id="KW-0479">Metal-binding</keyword>
<dbReference type="InterPro" id="IPR011324">
    <property type="entry name" value="Cytotoxic_necrot_fac-like_cat"/>
</dbReference>
<dbReference type="GO" id="GO:0017061">
    <property type="term" value="F:S-methyl-5-thioadenosine phosphorylase activity"/>
    <property type="evidence" value="ECO:0007669"/>
    <property type="project" value="UniProtKB-EC"/>
</dbReference>
<evidence type="ECO:0000313" key="11">
    <source>
        <dbReference type="EMBL" id="RKG85136.1"/>
    </source>
</evidence>
<dbReference type="GO" id="GO:0016787">
    <property type="term" value="F:hydrolase activity"/>
    <property type="evidence" value="ECO:0007669"/>
    <property type="project" value="UniProtKB-KW"/>
</dbReference>
<comment type="caution">
    <text evidence="11">The sequence shown here is derived from an EMBL/GenBank/DDBJ whole genome shotgun (WGS) entry which is preliminary data.</text>
</comment>